<protein>
    <submittedName>
        <fullName evidence="1">Uncharacterized protein</fullName>
    </submittedName>
</protein>
<proteinExistence type="predicted"/>
<reference evidence="1 2" key="1">
    <citation type="submission" date="2018-10" db="EMBL/GenBank/DDBJ databases">
        <title>Streptococcus hillyeri sp. nov., isolated from equine tracheal sample.</title>
        <authorList>
            <person name="Macfadyen A.C."/>
            <person name="Waller A."/>
            <person name="Paterson G.K."/>
        </authorList>
    </citation>
    <scope>NUCLEOTIDE SEQUENCE [LARGE SCALE GENOMIC DNA]</scope>
    <source>
        <strain evidence="1 2">28462</strain>
    </source>
</reference>
<keyword evidence="2" id="KW-1185">Reference proteome</keyword>
<dbReference type="Proteomes" id="UP000279194">
    <property type="component" value="Unassembled WGS sequence"/>
</dbReference>
<gene>
    <name evidence="1" type="ORF">EAF07_09930</name>
</gene>
<evidence type="ECO:0000313" key="2">
    <source>
        <dbReference type="Proteomes" id="UP000279194"/>
    </source>
</evidence>
<sequence>MKKIFTKRGGYSNANDGIYINPQKDIICLSTELENIPKFVDGKRTDEIAGYRGEHLSLRGYFYL</sequence>
<evidence type="ECO:0000313" key="1">
    <source>
        <dbReference type="EMBL" id="RLY01342.1"/>
    </source>
</evidence>
<dbReference type="EMBL" id="RCVM01000030">
    <property type="protein sequence ID" value="RLY01342.1"/>
    <property type="molecule type" value="Genomic_DNA"/>
</dbReference>
<organism evidence="1 2">
    <name type="scientific">Streptococcus hillyeri</name>
    <dbReference type="NCBI Taxonomy" id="2282420"/>
    <lineage>
        <taxon>Bacteria</taxon>
        <taxon>Bacillati</taxon>
        <taxon>Bacillota</taxon>
        <taxon>Bacilli</taxon>
        <taxon>Lactobacillales</taxon>
        <taxon>Streptococcaceae</taxon>
        <taxon>Streptococcus</taxon>
    </lineage>
</organism>
<dbReference type="AlphaFoldDB" id="A0A3L9DQH1"/>
<name>A0A3L9DQH1_9STRE</name>
<accession>A0A3L9DQH1</accession>
<comment type="caution">
    <text evidence="1">The sequence shown here is derived from an EMBL/GenBank/DDBJ whole genome shotgun (WGS) entry which is preliminary data.</text>
</comment>